<keyword evidence="2" id="KW-1185">Reference proteome</keyword>
<protein>
    <submittedName>
        <fullName evidence="1">Uncharacterized protein</fullName>
    </submittedName>
</protein>
<dbReference type="RefSeq" id="WP_096449777.1">
    <property type="nucleotide sequence ID" value="NZ_JBHSOG010000101.1"/>
</dbReference>
<organism evidence="1 2">
    <name type="scientific">Thauera sinica</name>
    <dbReference type="NCBI Taxonomy" id="2665146"/>
    <lineage>
        <taxon>Bacteria</taxon>
        <taxon>Pseudomonadati</taxon>
        <taxon>Pseudomonadota</taxon>
        <taxon>Betaproteobacteria</taxon>
        <taxon>Rhodocyclales</taxon>
        <taxon>Zoogloeaceae</taxon>
        <taxon>Thauera</taxon>
    </lineage>
</organism>
<proteinExistence type="predicted"/>
<dbReference type="Proteomes" id="UP001595974">
    <property type="component" value="Unassembled WGS sequence"/>
</dbReference>
<gene>
    <name evidence="1" type="ORF">ACFPTN_21150</name>
</gene>
<evidence type="ECO:0000313" key="2">
    <source>
        <dbReference type="Proteomes" id="UP001595974"/>
    </source>
</evidence>
<dbReference type="EMBL" id="JBHSOG010000101">
    <property type="protein sequence ID" value="MFC5771895.1"/>
    <property type="molecule type" value="Genomic_DNA"/>
</dbReference>
<comment type="caution">
    <text evidence="1">The sequence shown here is derived from an EMBL/GenBank/DDBJ whole genome shotgun (WGS) entry which is preliminary data.</text>
</comment>
<name>A0ABW1AXF8_9RHOO</name>
<evidence type="ECO:0000313" key="1">
    <source>
        <dbReference type="EMBL" id="MFC5771895.1"/>
    </source>
</evidence>
<sequence length="264" mass="26678">MGYFATLAAGDRPAGAGVLTSLEALAADMEGVAEAALAADATRWANALPRAARLVGSKALAVGGGPFQAVLRAALAEGFAPPADTLVDTVSRLAETQRAERDLAVLLPGPGRLLADGTSVNDVKAALVGLMERICASRPAMVLLDEREDPALDGTACRRLAATARNVADYYGVALGLCLSQVDDPLAAIAARRALRLDHLLIADAAASHAECLAAASAAGWRSLGLAGPPAGVPAAEGDGAAPWFAMSGAQRDIEALQRALAGV</sequence>
<accession>A0ABW1AXF8</accession>
<reference evidence="2" key="1">
    <citation type="journal article" date="2019" name="Int. J. Syst. Evol. Microbiol.">
        <title>The Global Catalogue of Microorganisms (GCM) 10K type strain sequencing project: providing services to taxonomists for standard genome sequencing and annotation.</title>
        <authorList>
            <consortium name="The Broad Institute Genomics Platform"/>
            <consortium name="The Broad Institute Genome Sequencing Center for Infectious Disease"/>
            <person name="Wu L."/>
            <person name="Ma J."/>
        </authorList>
    </citation>
    <scope>NUCLEOTIDE SEQUENCE [LARGE SCALE GENOMIC DNA]</scope>
    <source>
        <strain evidence="2">SHR3</strain>
    </source>
</reference>